<dbReference type="CDD" id="cd12090">
    <property type="entry name" value="MDA5_ID"/>
    <property type="match status" value="1"/>
</dbReference>
<dbReference type="GO" id="GO:0045087">
    <property type="term" value="P:innate immune response"/>
    <property type="evidence" value="ECO:0007669"/>
    <property type="project" value="UniProtKB-KW"/>
</dbReference>
<dbReference type="Ensembl" id="ENSXETT00000090241">
    <property type="protein sequence ID" value="ENSXETP00000085398"/>
    <property type="gene ID" value="ENSXETG00000013176"/>
</dbReference>
<keyword evidence="14" id="KW-0067">ATP-binding</keyword>
<dbReference type="Bgee" id="ENSXETG00000013176">
    <property type="expression patterns" value="Expressed in brain and 14 other cell types or tissues"/>
</dbReference>
<evidence type="ECO:0000256" key="9">
    <source>
        <dbReference type="ARBA" id="ARBA00022737"/>
    </source>
</evidence>
<evidence type="ECO:0000256" key="13">
    <source>
        <dbReference type="ARBA" id="ARBA00022833"/>
    </source>
</evidence>
<evidence type="ECO:0000256" key="17">
    <source>
        <dbReference type="ARBA" id="ARBA00022884"/>
    </source>
</evidence>
<dbReference type="SMART" id="SM00487">
    <property type="entry name" value="DEXDc"/>
    <property type="match status" value="1"/>
</dbReference>
<dbReference type="GO" id="GO:0005737">
    <property type="term" value="C:cytoplasm"/>
    <property type="evidence" value="ECO:0007669"/>
    <property type="project" value="UniProtKB-SubCell"/>
</dbReference>
<dbReference type="EC" id="3.6.4.13" evidence="3"/>
<dbReference type="CDD" id="cd15807">
    <property type="entry name" value="MDA5_C"/>
    <property type="match status" value="1"/>
</dbReference>
<proteinExistence type="inferred from homology"/>
<feature type="domain" description="Helicase C-terminal" evidence="22">
    <location>
        <begin position="673"/>
        <end position="864"/>
    </location>
</feature>
<dbReference type="PROSITE" id="PS51789">
    <property type="entry name" value="RLR_CTR"/>
    <property type="match status" value="1"/>
</dbReference>
<evidence type="ECO:0000256" key="10">
    <source>
        <dbReference type="ARBA" id="ARBA00022741"/>
    </source>
</evidence>
<evidence type="ECO:0000256" key="15">
    <source>
        <dbReference type="ARBA" id="ARBA00022843"/>
    </source>
</evidence>
<evidence type="ECO:0000259" key="23">
    <source>
        <dbReference type="PROSITE" id="PS51789"/>
    </source>
</evidence>
<evidence type="ECO:0000256" key="4">
    <source>
        <dbReference type="ARBA" id="ARBA00022490"/>
    </source>
</evidence>
<dbReference type="Pfam" id="PF11648">
    <property type="entry name" value="RIG-I_C-RD"/>
    <property type="match status" value="1"/>
</dbReference>
<dbReference type="Gene3D" id="2.170.150.30">
    <property type="entry name" value="RIG-I-like receptor, C-terminal regulatory domain"/>
    <property type="match status" value="1"/>
</dbReference>
<keyword evidence="5" id="KW-1017">Isopeptide bond</keyword>
<dbReference type="CDD" id="cd18074">
    <property type="entry name" value="DEXHc_RLR-2"/>
    <property type="match status" value="1"/>
</dbReference>
<keyword evidence="10" id="KW-0547">Nucleotide-binding</keyword>
<dbReference type="InterPro" id="IPR014001">
    <property type="entry name" value="Helicase_ATP-bd"/>
</dbReference>
<keyword evidence="16" id="KW-0391">Immunity</keyword>
<dbReference type="Pfam" id="PF16739">
    <property type="entry name" value="CARD_2"/>
    <property type="match status" value="2"/>
</dbReference>
<evidence type="ECO:0000256" key="7">
    <source>
        <dbReference type="ARBA" id="ARBA00022588"/>
    </source>
</evidence>
<evidence type="ECO:0000259" key="21">
    <source>
        <dbReference type="PROSITE" id="PS51192"/>
    </source>
</evidence>
<evidence type="ECO:0000256" key="12">
    <source>
        <dbReference type="ARBA" id="ARBA00022806"/>
    </source>
</evidence>
<evidence type="ECO:0000256" key="11">
    <source>
        <dbReference type="ARBA" id="ARBA00022801"/>
    </source>
</evidence>
<evidence type="ECO:0000256" key="16">
    <source>
        <dbReference type="ARBA" id="ARBA00022859"/>
    </source>
</evidence>
<dbReference type="GeneTree" id="ENSGT00940000153173"/>
<dbReference type="PROSITE" id="PS51192">
    <property type="entry name" value="HELICASE_ATP_BIND_1"/>
    <property type="match status" value="1"/>
</dbReference>
<keyword evidence="12" id="KW-0347">Helicase</keyword>
<gene>
    <name evidence="24" type="primary">ifih1</name>
</gene>
<dbReference type="InterPro" id="IPR041204">
    <property type="entry name" value="RIG-I-like_C"/>
</dbReference>
<dbReference type="InterPro" id="IPR021673">
    <property type="entry name" value="RLR_CTR"/>
</dbReference>
<dbReference type="GO" id="GO:0005524">
    <property type="term" value="F:ATP binding"/>
    <property type="evidence" value="ECO:0007669"/>
    <property type="project" value="UniProtKB-KW"/>
</dbReference>
<dbReference type="InterPro" id="IPR031964">
    <property type="entry name" value="CARD_dom"/>
</dbReference>
<protein>
    <recommendedName>
        <fullName evidence="3">RNA helicase</fullName>
        <ecNumber evidence="3">3.6.4.13</ecNumber>
    </recommendedName>
</protein>
<evidence type="ECO:0000256" key="3">
    <source>
        <dbReference type="ARBA" id="ARBA00012552"/>
    </source>
</evidence>
<dbReference type="Gene3D" id="3.40.50.300">
    <property type="entry name" value="P-loop containing nucleotide triphosphate hydrolases"/>
    <property type="match status" value="2"/>
</dbReference>
<dbReference type="InParanoid" id="A0A6I8RVZ4"/>
<dbReference type="PANTHER" id="PTHR14074:SF14">
    <property type="entry name" value="INTERFERON-INDUCED HELICASE C DOMAIN-CONTAINING PROTEIN 1"/>
    <property type="match status" value="1"/>
</dbReference>
<dbReference type="PROSITE" id="PS51194">
    <property type="entry name" value="HELICASE_CTER"/>
    <property type="match status" value="1"/>
</dbReference>
<dbReference type="InterPro" id="IPR027417">
    <property type="entry name" value="P-loop_NTPase"/>
</dbReference>
<feature type="domain" description="RLR CTR" evidence="23">
    <location>
        <begin position="865"/>
        <end position="994"/>
    </location>
</feature>
<accession>A0A6I8RVZ4</accession>
<dbReference type="GO" id="GO:0046872">
    <property type="term" value="F:metal ion binding"/>
    <property type="evidence" value="ECO:0007669"/>
    <property type="project" value="UniProtKB-KW"/>
</dbReference>
<dbReference type="GO" id="GO:0016787">
    <property type="term" value="F:hydrolase activity"/>
    <property type="evidence" value="ECO:0007669"/>
    <property type="project" value="UniProtKB-KW"/>
</dbReference>
<dbReference type="Pfam" id="PF04851">
    <property type="entry name" value="ResIII"/>
    <property type="match status" value="1"/>
</dbReference>
<name>A0A6I8RVZ4_XENTR</name>
<keyword evidence="17" id="KW-0694">RNA-binding</keyword>
<keyword evidence="7" id="KW-0399">Innate immunity</keyword>
<feature type="region of interest" description="Disordered" evidence="20">
    <location>
        <begin position="197"/>
        <end position="221"/>
    </location>
</feature>
<keyword evidence="18" id="KW-0051">Antiviral defense</keyword>
<dbReference type="AlphaFoldDB" id="A0A6I8RVZ4"/>
<dbReference type="SUPFAM" id="SSF47986">
    <property type="entry name" value="DEATH domain"/>
    <property type="match status" value="1"/>
</dbReference>
<organism evidence="24">
    <name type="scientific">Xenopus tropicalis</name>
    <name type="common">Western clawed frog</name>
    <name type="synonym">Silurana tropicalis</name>
    <dbReference type="NCBI Taxonomy" id="8364"/>
    <lineage>
        <taxon>Eukaryota</taxon>
        <taxon>Metazoa</taxon>
        <taxon>Chordata</taxon>
        <taxon>Craniata</taxon>
        <taxon>Vertebrata</taxon>
        <taxon>Euteleostomi</taxon>
        <taxon>Amphibia</taxon>
        <taxon>Batrachia</taxon>
        <taxon>Anura</taxon>
        <taxon>Pipoidea</taxon>
        <taxon>Pipidae</taxon>
        <taxon>Xenopodinae</taxon>
        <taxon>Xenopus</taxon>
        <taxon>Silurana</taxon>
    </lineage>
</organism>
<evidence type="ECO:0000256" key="2">
    <source>
        <dbReference type="ARBA" id="ARBA00006866"/>
    </source>
</evidence>
<dbReference type="Pfam" id="PF18119">
    <property type="entry name" value="RIG-I_C"/>
    <property type="match status" value="1"/>
</dbReference>
<evidence type="ECO:0000256" key="19">
    <source>
        <dbReference type="ARBA" id="ARBA00049390"/>
    </source>
</evidence>
<dbReference type="Gene3D" id="1.10.533.10">
    <property type="entry name" value="Death Domain, Fas"/>
    <property type="match status" value="2"/>
</dbReference>
<keyword evidence="6" id="KW-0597">Phosphoprotein</keyword>
<dbReference type="GO" id="GO:0003724">
    <property type="term" value="F:RNA helicase activity"/>
    <property type="evidence" value="ECO:0007669"/>
    <property type="project" value="UniProtKB-EC"/>
</dbReference>
<keyword evidence="9" id="KW-0677">Repeat</keyword>
<evidence type="ECO:0000256" key="14">
    <source>
        <dbReference type="ARBA" id="ARBA00022840"/>
    </source>
</evidence>
<evidence type="ECO:0000256" key="1">
    <source>
        <dbReference type="ARBA" id="ARBA00004496"/>
    </source>
</evidence>
<comment type="catalytic activity">
    <reaction evidence="19">
        <text>ATP + H2O = ADP + phosphate + H(+)</text>
        <dbReference type="Rhea" id="RHEA:13065"/>
        <dbReference type="ChEBI" id="CHEBI:15377"/>
        <dbReference type="ChEBI" id="CHEBI:15378"/>
        <dbReference type="ChEBI" id="CHEBI:30616"/>
        <dbReference type="ChEBI" id="CHEBI:43474"/>
        <dbReference type="ChEBI" id="CHEBI:456216"/>
        <dbReference type="EC" id="3.6.4.13"/>
    </reaction>
    <physiologicalReaction direction="left-to-right" evidence="19">
        <dbReference type="Rhea" id="RHEA:13066"/>
    </physiologicalReaction>
</comment>
<dbReference type="InterPro" id="IPR038557">
    <property type="entry name" value="RLR_C_sf"/>
</dbReference>
<keyword evidence="11" id="KW-0378">Hydrolase</keyword>
<dbReference type="GO" id="GO:0003677">
    <property type="term" value="F:DNA binding"/>
    <property type="evidence" value="ECO:0007669"/>
    <property type="project" value="InterPro"/>
</dbReference>
<dbReference type="InterPro" id="IPR006935">
    <property type="entry name" value="Helicase/UvrB_N"/>
</dbReference>
<dbReference type="Xenbase" id="XB-GENE-1011111">
    <property type="gene designation" value="ifih1"/>
</dbReference>
<dbReference type="SUPFAM" id="SSF52540">
    <property type="entry name" value="P-loop containing nucleoside triphosphate hydrolases"/>
    <property type="match status" value="1"/>
</dbReference>
<dbReference type="PANTHER" id="PTHR14074">
    <property type="entry name" value="HELICASE WITH DEATH DOMAIN-RELATED"/>
    <property type="match status" value="1"/>
</dbReference>
<evidence type="ECO:0000256" key="18">
    <source>
        <dbReference type="ARBA" id="ARBA00023118"/>
    </source>
</evidence>
<evidence type="ECO:0000259" key="22">
    <source>
        <dbReference type="PROSITE" id="PS51194"/>
    </source>
</evidence>
<dbReference type="InterPro" id="IPR001650">
    <property type="entry name" value="Helicase_C-like"/>
</dbReference>
<dbReference type="InterPro" id="IPR051363">
    <property type="entry name" value="RLR_Helicase"/>
</dbReference>
<feature type="domain" description="Helicase ATP-binding" evidence="21">
    <location>
        <begin position="306"/>
        <end position="499"/>
    </location>
</feature>
<keyword evidence="4" id="KW-0963">Cytoplasm</keyword>
<evidence type="ECO:0000256" key="8">
    <source>
        <dbReference type="ARBA" id="ARBA00022723"/>
    </source>
</evidence>
<evidence type="ECO:0000256" key="20">
    <source>
        <dbReference type="SAM" id="MobiDB-lite"/>
    </source>
</evidence>
<sequence length="999" mass="113402">MPQNDSEDARGIYLIECFRARLVRYIQAVPVLDHLTWLGRDIREQVVSKAQNQGEQDAARLLLDRIVRGPREPGWFEAFVRALKDSHCTQAAAYLSEGRPTPSLEATWDYYEQLLIVLYPELIAKIDPKETAPLCRREEICSDEDVNVISNVTDQHGNQQGSRELLNRIIKKQDWFSKFLTVLRTMGQNSLADYLTGSNNDENAGNSGARPTVEGADDSSSVADIKMQHHELGSHDVKCENNLAESSFAGSNATSDLDTSSPELYCSADIESLEISDSADEQEETTASRASPVPQITLRNYQMEVAKPALEGKNIIICLPTGSGKTRVAVYITREHLCKRREEGRLAKAIVLVNKVPLVEQHYRREFYPFLKDHYQVTKISGDSQLKNSFHKVVQEHDVVICTAQILENSLIQAAEDEEEGVQLSDFSLIIIDECHHTQKDAVYNNIMIRYIKKKMQNKRNSKMEKAQVPLPQILGLTASPGVGGAKNIKKSEEHILRICANMDAFKIMTVQENAEQLRKQVKDPYKEVKISDEKKKNPFGDKLKEIMGKIEEYSKLYPTSDHGSQSYEQWVIQTDKTAAKEGKRKEHVCAEHLRKYNDALQINDTIRMTDSLIHLRKFYEEEKKRKILLNEGSEHVAPLNIEETDRFLIDLFYDNEKELTAIAKNPKYENENLYALRSSLLEEFTRNGQARGIIFTKTRQSAVALNQWISDNEKFTEVGIRSSYLIGAGHNSDFKPMTQNEQKQIIHKFSTGELNLLVATSVAEEGLDIKECNVVIRYGLVTNEIAMVQARGRARADDSSYVLVAPSSSGAIERDSVNVYKEEMMHKAIAKVQKMDRATYIDKIEEFQAQTIMEKKVKAKKAIHKVYQSNPSLVTFHCKKCSKQACCGTDIQVIATAHHVNTTPKFKTLYSKGPNKTLQEKFADYQINGDIICKECGKTWGTTMVHKGIEVPCLQISKFVVKYDDKKMTKDTYNKWSELPIKFPSFTYSLPDSDEDDD</sequence>
<comment type="similarity">
    <text evidence="2">Belongs to the helicase family. RLR subfamily.</text>
</comment>
<reference evidence="24" key="2">
    <citation type="submission" date="2020-05" db="UniProtKB">
        <authorList>
            <consortium name="Ensembl"/>
        </authorList>
    </citation>
    <scope>IDENTIFICATION</scope>
</reference>
<comment type="subcellular location">
    <subcellularLocation>
        <location evidence="1">Cytoplasm</location>
    </subcellularLocation>
</comment>
<reference evidence="24" key="1">
    <citation type="journal article" date="2010" name="Science">
        <title>The genome of the Western clawed frog Xenopus tropicalis.</title>
        <authorList>
            <person name="Hellsten U."/>
            <person name="Harland R.M."/>
            <person name="Gilchrist M.J."/>
            <person name="Hendrix D."/>
            <person name="Jurka J."/>
            <person name="Kapitonov V."/>
            <person name="Ovcharenko I."/>
            <person name="Putnam N.H."/>
            <person name="Shu S."/>
            <person name="Taher L."/>
            <person name="Blitz I.L."/>
            <person name="Blumberg B."/>
            <person name="Dichmann D.S."/>
            <person name="Dubchak I."/>
            <person name="Amaya E."/>
            <person name="Detter J.C."/>
            <person name="Fletcher R."/>
            <person name="Gerhard D.S."/>
            <person name="Goodstein D."/>
            <person name="Graves T."/>
            <person name="Grigoriev I.V."/>
            <person name="Grimwood J."/>
            <person name="Kawashima T."/>
            <person name="Lindquist E."/>
            <person name="Lucas S.M."/>
            <person name="Mead P.E."/>
            <person name="Mitros T."/>
            <person name="Ogino H."/>
            <person name="Ohta Y."/>
            <person name="Poliakov A.V."/>
            <person name="Pollet N."/>
            <person name="Robert J."/>
            <person name="Salamov A."/>
            <person name="Sater A.K."/>
            <person name="Schmutz J."/>
            <person name="Terry A."/>
            <person name="Vize P.D."/>
            <person name="Warren W.C."/>
            <person name="Wells D."/>
            <person name="Wills A."/>
            <person name="Wilson R.K."/>
            <person name="Zimmerman L.B."/>
            <person name="Zorn A.M."/>
            <person name="Grainger R."/>
            <person name="Grammer T."/>
            <person name="Khokha M.K."/>
            <person name="Richardson P.M."/>
            <person name="Rokhsar D.S."/>
        </authorList>
    </citation>
    <scope>NUCLEOTIDE SEQUENCE [LARGE SCALE GENOMIC DNA]</scope>
    <source>
        <strain evidence="24">Nigerian</strain>
    </source>
</reference>
<keyword evidence="13" id="KW-0862">Zinc</keyword>
<evidence type="ECO:0000256" key="6">
    <source>
        <dbReference type="ARBA" id="ARBA00022553"/>
    </source>
</evidence>
<dbReference type="FunCoup" id="A0A6I8RVZ4">
    <property type="interactions" value="860"/>
</dbReference>
<evidence type="ECO:0000256" key="5">
    <source>
        <dbReference type="ARBA" id="ARBA00022499"/>
    </source>
</evidence>
<dbReference type="SMART" id="SM00490">
    <property type="entry name" value="HELICc"/>
    <property type="match status" value="1"/>
</dbReference>
<dbReference type="CDD" id="cd18802">
    <property type="entry name" value="SF2_C_dicer"/>
    <property type="match status" value="1"/>
</dbReference>
<evidence type="ECO:0000313" key="24">
    <source>
        <dbReference type="Ensembl" id="ENSXETP00000085398"/>
    </source>
</evidence>
<keyword evidence="15" id="KW-0832">Ubl conjugation</keyword>
<dbReference type="Gene3D" id="1.20.1320.30">
    <property type="match status" value="1"/>
</dbReference>
<keyword evidence="8" id="KW-0479">Metal-binding</keyword>
<feature type="compositionally biased region" description="Polar residues" evidence="20">
    <location>
        <begin position="197"/>
        <end position="206"/>
    </location>
</feature>
<dbReference type="InterPro" id="IPR011029">
    <property type="entry name" value="DEATH-like_dom_sf"/>
</dbReference>
<dbReference type="Pfam" id="PF00271">
    <property type="entry name" value="Helicase_C"/>
    <property type="match status" value="1"/>
</dbReference>
<dbReference type="GO" id="GO:0051607">
    <property type="term" value="P:defense response to virus"/>
    <property type="evidence" value="ECO:0007669"/>
    <property type="project" value="UniProtKB-KW"/>
</dbReference>
<dbReference type="GO" id="GO:0003723">
    <property type="term" value="F:RNA binding"/>
    <property type="evidence" value="ECO:0007669"/>
    <property type="project" value="UniProtKB-KW"/>
</dbReference>